<dbReference type="InterPro" id="IPR050562">
    <property type="entry name" value="FAD_mOase_fung"/>
</dbReference>
<dbReference type="EMBL" id="JAPEVB010000004">
    <property type="protein sequence ID" value="KAJ4390103.1"/>
    <property type="molecule type" value="Genomic_DNA"/>
</dbReference>
<sequence length="442" mass="49647">MSNFKVIVIGGGPTGLIAAHALSQAGIDFVVLEAQQVIAKDVGASLVMMTYSIRVLAQLGLLDKLRVYGHEAIHQVEYTEDKFVSESSPGHFMLEDYGQMGMMFHRAELVQLFYDELSAEDQARVYLGKRLASIEDTDDGVMVTCTDGSTYEGSIVLGADGVHSKVRAILREKMLKDNPNSDADEDQPYPSSYKTLWCSFPRRYEVAPGEHLVTHGNGTSLQFLNSSKRSWVFAYEKLETPTRERVKYTEADMEAFAAKHGEMTIGHRLKLKDVVKERTAGGLTNLEEGIVRNWSHGRIVLAGDSCHKFTPNAGAGLNNGIQDIVALANELHKLRQLRGPPPSKVELKAAFKRYQDTRAKMVMEDYDLSRHTTRLCAWPSTAYWLVDQYLLPYLPLRDYLIRKYLVAPKFSQALCFDFIEGEEPFEGKVPWANPIKRKVSSQ</sequence>
<protein>
    <recommendedName>
        <fullName evidence="6">FAD-binding domain-containing protein</fullName>
    </recommendedName>
</protein>
<keyword evidence="5" id="KW-0560">Oxidoreductase</keyword>
<evidence type="ECO:0000256" key="5">
    <source>
        <dbReference type="ARBA" id="ARBA00023002"/>
    </source>
</evidence>
<dbReference type="PANTHER" id="PTHR47356:SF2">
    <property type="entry name" value="FAD-BINDING DOMAIN-CONTAINING PROTEIN-RELATED"/>
    <property type="match status" value="1"/>
</dbReference>
<comment type="caution">
    <text evidence="7">The sequence shown here is derived from an EMBL/GenBank/DDBJ whole genome shotgun (WGS) entry which is preliminary data.</text>
</comment>
<dbReference type="Gene3D" id="3.50.50.60">
    <property type="entry name" value="FAD/NAD(P)-binding domain"/>
    <property type="match status" value="1"/>
</dbReference>
<dbReference type="InterPro" id="IPR036188">
    <property type="entry name" value="FAD/NAD-bd_sf"/>
</dbReference>
<accession>A0A9W8YTY0</accession>
<dbReference type="GO" id="GO:0004497">
    <property type="term" value="F:monooxygenase activity"/>
    <property type="evidence" value="ECO:0007669"/>
    <property type="project" value="InterPro"/>
</dbReference>
<dbReference type="GO" id="GO:0071949">
    <property type="term" value="F:FAD binding"/>
    <property type="evidence" value="ECO:0007669"/>
    <property type="project" value="InterPro"/>
</dbReference>
<evidence type="ECO:0000259" key="6">
    <source>
        <dbReference type="Pfam" id="PF01494"/>
    </source>
</evidence>
<evidence type="ECO:0000256" key="2">
    <source>
        <dbReference type="ARBA" id="ARBA00007992"/>
    </source>
</evidence>
<dbReference type="PRINTS" id="PR00420">
    <property type="entry name" value="RNGMNOXGNASE"/>
</dbReference>
<dbReference type="PANTHER" id="PTHR47356">
    <property type="entry name" value="FAD-DEPENDENT MONOOXYGENASE ASQG-RELATED"/>
    <property type="match status" value="1"/>
</dbReference>
<evidence type="ECO:0000313" key="7">
    <source>
        <dbReference type="EMBL" id="KAJ4390103.1"/>
    </source>
</evidence>
<proteinExistence type="inferred from homology"/>
<evidence type="ECO:0000313" key="8">
    <source>
        <dbReference type="Proteomes" id="UP001140453"/>
    </source>
</evidence>
<keyword evidence="3" id="KW-0285">Flavoprotein</keyword>
<comment type="cofactor">
    <cofactor evidence="1">
        <name>FAD</name>
        <dbReference type="ChEBI" id="CHEBI:57692"/>
    </cofactor>
</comment>
<keyword evidence="8" id="KW-1185">Reference proteome</keyword>
<dbReference type="SUPFAM" id="SSF51905">
    <property type="entry name" value="FAD/NAD(P)-binding domain"/>
    <property type="match status" value="1"/>
</dbReference>
<evidence type="ECO:0000256" key="3">
    <source>
        <dbReference type="ARBA" id="ARBA00022630"/>
    </source>
</evidence>
<evidence type="ECO:0000256" key="4">
    <source>
        <dbReference type="ARBA" id="ARBA00022827"/>
    </source>
</evidence>
<gene>
    <name evidence="7" type="ORF">N0V93_007576</name>
</gene>
<reference evidence="7" key="1">
    <citation type="submission" date="2022-10" db="EMBL/GenBank/DDBJ databases">
        <title>Tapping the CABI collections for fungal endophytes: first genome assemblies for Collariella, Neodidymelliopsis, Ascochyta clinopodiicola, Didymella pomorum, Didymosphaeria variabile, Neocosmospora piperis and Neocucurbitaria cava.</title>
        <authorList>
            <person name="Hill R."/>
        </authorList>
    </citation>
    <scope>NUCLEOTIDE SEQUENCE</scope>
    <source>
        <strain evidence="7">IMI 355082</strain>
    </source>
</reference>
<dbReference type="OrthoDB" id="2431938at2759"/>
<evidence type="ECO:0000256" key="1">
    <source>
        <dbReference type="ARBA" id="ARBA00001974"/>
    </source>
</evidence>
<comment type="similarity">
    <text evidence="2">Belongs to the paxM FAD-dependent monooxygenase family.</text>
</comment>
<dbReference type="AlphaFoldDB" id="A0A9W8YTY0"/>
<dbReference type="Pfam" id="PF01494">
    <property type="entry name" value="FAD_binding_3"/>
    <property type="match status" value="1"/>
</dbReference>
<name>A0A9W8YTY0_9PEZI</name>
<organism evidence="7 8">
    <name type="scientific">Gnomoniopsis smithogilvyi</name>
    <dbReference type="NCBI Taxonomy" id="1191159"/>
    <lineage>
        <taxon>Eukaryota</taxon>
        <taxon>Fungi</taxon>
        <taxon>Dikarya</taxon>
        <taxon>Ascomycota</taxon>
        <taxon>Pezizomycotina</taxon>
        <taxon>Sordariomycetes</taxon>
        <taxon>Sordariomycetidae</taxon>
        <taxon>Diaporthales</taxon>
        <taxon>Gnomoniaceae</taxon>
        <taxon>Gnomoniopsis</taxon>
    </lineage>
</organism>
<dbReference type="Proteomes" id="UP001140453">
    <property type="component" value="Unassembled WGS sequence"/>
</dbReference>
<feature type="domain" description="FAD-binding" evidence="6">
    <location>
        <begin position="5"/>
        <end position="333"/>
    </location>
</feature>
<keyword evidence="4" id="KW-0274">FAD</keyword>
<dbReference type="InterPro" id="IPR002938">
    <property type="entry name" value="FAD-bd"/>
</dbReference>